<feature type="binding site" evidence="9">
    <location>
        <position position="209"/>
    </location>
    <ligand>
        <name>(6S)-NADPHX</name>
        <dbReference type="ChEBI" id="CHEBI:64076"/>
    </ligand>
</feature>
<dbReference type="SUPFAM" id="SSF56214">
    <property type="entry name" value="4'-phosphopantetheinyl transferase"/>
    <property type="match status" value="1"/>
</dbReference>
<comment type="caution">
    <text evidence="11">The sequence shown here is derived from an EMBL/GenBank/DDBJ whole genome shotgun (WGS) entry which is preliminary data.</text>
</comment>
<proteinExistence type="inferred from homology"/>
<keyword evidence="1" id="KW-0808">Transferase</keyword>
<feature type="binding site" evidence="9">
    <location>
        <position position="254"/>
    </location>
    <ligand>
        <name>(6S)-NADPHX</name>
        <dbReference type="ChEBI" id="CHEBI:64076"/>
    </ligand>
</feature>
<evidence type="ECO:0000256" key="1">
    <source>
        <dbReference type="ARBA" id="ARBA00022679"/>
    </source>
</evidence>
<feature type="domain" description="YjeF C-terminal" evidence="10">
    <location>
        <begin position="115"/>
        <end position="376"/>
    </location>
</feature>
<dbReference type="EC" id="4.2.1.136" evidence="9"/>
<dbReference type="GO" id="GO:0008897">
    <property type="term" value="F:holo-[acyl-carrier-protein] synthase activity"/>
    <property type="evidence" value="ECO:0007669"/>
    <property type="project" value="InterPro"/>
</dbReference>
<dbReference type="AlphaFoldDB" id="A0A8H2M4F1"/>
<reference evidence="11 12" key="1">
    <citation type="submission" date="2019-02" db="EMBL/GenBank/DDBJ databases">
        <authorList>
            <consortium name="Pathogen Informatics"/>
        </authorList>
    </citation>
    <scope>NUCLEOTIDE SEQUENCE [LARGE SCALE GENOMIC DNA]</scope>
    <source>
        <strain evidence="11 12">3012STDY7089603</strain>
    </source>
</reference>
<comment type="function">
    <text evidence="9">Catalyzes the dehydration of the S-form of NAD(P)HX at the expense of ADP, which is converted to AMP. Together with NAD(P)HX epimerase, which catalyzes the epimerization of the S- and R-forms, the enzyme allows the repair of both epimers of NAD(P)HX, a damaged form of NAD(P)H that is a result of enzymatic or heat-dependent hydration.</text>
</comment>
<keyword evidence="5" id="KW-0460">Magnesium</keyword>
<evidence type="ECO:0000313" key="12">
    <source>
        <dbReference type="Proteomes" id="UP000377798"/>
    </source>
</evidence>
<keyword evidence="6 9" id="KW-0521">NADP</keyword>
<dbReference type="InterPro" id="IPR004568">
    <property type="entry name" value="Ppantetheine-prot_Trfase_dom"/>
</dbReference>
<keyword evidence="8 9" id="KW-0456">Lyase</keyword>
<sequence>MIGIDLCQIQRLERIYKKHGDRFINWVFSPREQAYLRKRKMAPRTMAGLFAAKEAMAKALGRGIGPVALRDLEVGHGPGPWGAWKGYRFDLSISHEGDYALAVARIQESGPSFSLPEFLQGQLKKRELNAHKGSVGKLALLAGRRGMVGAFVYAAKALYRSGAGMVFGLVDSEDQPVFTLAAPEVVLRDRKSGLAPLLDQVDALVLGPGLGLEDPALAEGLSAPIKKVVDAGGLTYLSGLDQLPDLRGAVLTPHEAEAQRLFHCQAPRQDLMTLAKDFARDKNCVFVLKGPGTYVTDGHRDYVNSTGNPSMAVAGMGDCLSGIIGYYLTALEDPFLAASMGVFVHGAAGDLANEKYGQSLMPLDVIEEIPQVLKKIL</sequence>
<dbReference type="GO" id="GO:0006633">
    <property type="term" value="P:fatty acid biosynthetic process"/>
    <property type="evidence" value="ECO:0007669"/>
    <property type="project" value="InterPro"/>
</dbReference>
<dbReference type="GO" id="GO:0052856">
    <property type="term" value="F:NAD(P)HX epimerase activity"/>
    <property type="evidence" value="ECO:0007669"/>
    <property type="project" value="TreeGrafter"/>
</dbReference>
<dbReference type="RefSeq" id="WP_131748114.1">
    <property type="nucleotide sequence ID" value="NZ_CAACYI010000001.1"/>
</dbReference>
<keyword evidence="3 9" id="KW-0547">Nucleotide-binding</keyword>
<dbReference type="InterPro" id="IPR029056">
    <property type="entry name" value="Ribokinase-like"/>
</dbReference>
<dbReference type="Gene3D" id="3.40.1190.20">
    <property type="match status" value="1"/>
</dbReference>
<dbReference type="PROSITE" id="PS51383">
    <property type="entry name" value="YJEF_C_3"/>
    <property type="match status" value="1"/>
</dbReference>
<dbReference type="HAMAP" id="MF_01965">
    <property type="entry name" value="NADHX_dehydratase"/>
    <property type="match status" value="1"/>
</dbReference>
<evidence type="ECO:0000256" key="2">
    <source>
        <dbReference type="ARBA" id="ARBA00022723"/>
    </source>
</evidence>
<evidence type="ECO:0000313" key="11">
    <source>
        <dbReference type="EMBL" id="VFB15713.1"/>
    </source>
</evidence>
<dbReference type="Gene3D" id="3.90.470.20">
    <property type="entry name" value="4'-phosphopantetheinyl transferase domain"/>
    <property type="match status" value="1"/>
</dbReference>
<evidence type="ECO:0000256" key="9">
    <source>
        <dbReference type="HAMAP-Rule" id="MF_01965"/>
    </source>
</evidence>
<dbReference type="EMBL" id="CAACYI010000001">
    <property type="protein sequence ID" value="VFB15713.1"/>
    <property type="molecule type" value="Genomic_DNA"/>
</dbReference>
<protein>
    <recommendedName>
        <fullName evidence="9">ADP-dependent (S)-NAD(P)H-hydrate dehydratase</fullName>
        <ecNumber evidence="9">4.2.1.136</ecNumber>
    </recommendedName>
    <alternativeName>
        <fullName evidence="9">ADP-dependent NAD(P)HX dehydratase</fullName>
    </alternativeName>
</protein>
<dbReference type="InterPro" id="IPR008278">
    <property type="entry name" value="4-PPantetheinyl_Trfase_dom"/>
</dbReference>
<comment type="catalytic activity">
    <reaction evidence="9">
        <text>(6S)-NADPHX + ADP = AMP + phosphate + NADPH + H(+)</text>
        <dbReference type="Rhea" id="RHEA:32235"/>
        <dbReference type="ChEBI" id="CHEBI:15378"/>
        <dbReference type="ChEBI" id="CHEBI:43474"/>
        <dbReference type="ChEBI" id="CHEBI:57783"/>
        <dbReference type="ChEBI" id="CHEBI:64076"/>
        <dbReference type="ChEBI" id="CHEBI:456215"/>
        <dbReference type="ChEBI" id="CHEBI:456216"/>
        <dbReference type="EC" id="4.2.1.136"/>
    </reaction>
</comment>
<keyword evidence="7 9" id="KW-0520">NAD</keyword>
<dbReference type="Pfam" id="PF01648">
    <property type="entry name" value="ACPS"/>
    <property type="match status" value="1"/>
</dbReference>
<dbReference type="Pfam" id="PF01256">
    <property type="entry name" value="Carb_kinase"/>
    <property type="match status" value="1"/>
</dbReference>
<comment type="catalytic activity">
    <reaction evidence="9">
        <text>(6S)-NADHX + ADP = AMP + phosphate + NADH + H(+)</text>
        <dbReference type="Rhea" id="RHEA:32223"/>
        <dbReference type="ChEBI" id="CHEBI:15378"/>
        <dbReference type="ChEBI" id="CHEBI:43474"/>
        <dbReference type="ChEBI" id="CHEBI:57945"/>
        <dbReference type="ChEBI" id="CHEBI:64074"/>
        <dbReference type="ChEBI" id="CHEBI:456215"/>
        <dbReference type="ChEBI" id="CHEBI:456216"/>
        <dbReference type="EC" id="4.2.1.136"/>
    </reaction>
</comment>
<dbReference type="CDD" id="cd01171">
    <property type="entry name" value="YXKO-related"/>
    <property type="match status" value="1"/>
</dbReference>
<dbReference type="NCBIfam" id="TIGR00196">
    <property type="entry name" value="yjeF_cterm"/>
    <property type="match status" value="1"/>
</dbReference>
<evidence type="ECO:0000256" key="3">
    <source>
        <dbReference type="ARBA" id="ARBA00022741"/>
    </source>
</evidence>
<evidence type="ECO:0000256" key="4">
    <source>
        <dbReference type="ARBA" id="ARBA00022840"/>
    </source>
</evidence>
<comment type="cofactor">
    <cofactor evidence="9">
        <name>Mg(2+)</name>
        <dbReference type="ChEBI" id="CHEBI:18420"/>
    </cofactor>
</comment>
<dbReference type="GO" id="GO:0005524">
    <property type="term" value="F:ATP binding"/>
    <property type="evidence" value="ECO:0007669"/>
    <property type="project" value="UniProtKB-KW"/>
</dbReference>
<gene>
    <name evidence="11" type="primary">nnr</name>
    <name evidence="9" type="synonym">nnrD</name>
    <name evidence="11" type="ORF">NCTC13150_00215</name>
</gene>
<dbReference type="GO" id="GO:0046496">
    <property type="term" value="P:nicotinamide nucleotide metabolic process"/>
    <property type="evidence" value="ECO:0007669"/>
    <property type="project" value="UniProtKB-UniRule"/>
</dbReference>
<accession>A0A8H2M4F1</accession>
<feature type="binding site" evidence="9">
    <location>
        <begin position="289"/>
        <end position="293"/>
    </location>
    <ligand>
        <name>AMP</name>
        <dbReference type="ChEBI" id="CHEBI:456215"/>
    </ligand>
</feature>
<feature type="binding site" evidence="9">
    <location>
        <position position="318"/>
    </location>
    <ligand>
        <name>(6S)-NADPHX</name>
        <dbReference type="ChEBI" id="CHEBI:64076"/>
    </ligand>
</feature>
<evidence type="ECO:0000256" key="6">
    <source>
        <dbReference type="ARBA" id="ARBA00022857"/>
    </source>
</evidence>
<feature type="binding site" evidence="9">
    <location>
        <position position="317"/>
    </location>
    <ligand>
        <name>AMP</name>
        <dbReference type="ChEBI" id="CHEBI:456215"/>
    </ligand>
</feature>
<dbReference type="PANTHER" id="PTHR12592:SF0">
    <property type="entry name" value="ATP-DEPENDENT (S)-NAD(P)H-HYDRATE DEHYDRATASE"/>
    <property type="match status" value="1"/>
</dbReference>
<dbReference type="GO" id="GO:0052855">
    <property type="term" value="F:ADP-dependent NAD(P)H-hydrate dehydratase activity"/>
    <property type="evidence" value="ECO:0007669"/>
    <property type="project" value="UniProtKB-UniRule"/>
</dbReference>
<organism evidence="11 12">
    <name type="scientific">Urinicoccus massiliensis</name>
    <dbReference type="NCBI Taxonomy" id="1723382"/>
    <lineage>
        <taxon>Bacteria</taxon>
        <taxon>Bacillati</taxon>
        <taxon>Bacillota</taxon>
        <taxon>Tissierellia</taxon>
        <taxon>Tissierellales</taxon>
        <taxon>Peptoniphilaceae</taxon>
        <taxon>Urinicoccus</taxon>
    </lineage>
</organism>
<dbReference type="InterPro" id="IPR000631">
    <property type="entry name" value="CARKD"/>
</dbReference>
<dbReference type="InterPro" id="IPR037143">
    <property type="entry name" value="4-PPantetheinyl_Trfase_dom_sf"/>
</dbReference>
<dbReference type="PANTHER" id="PTHR12592">
    <property type="entry name" value="ATP-DEPENDENT (S)-NAD(P)H-HYDRATE DEHYDRATASE FAMILY MEMBER"/>
    <property type="match status" value="1"/>
</dbReference>
<comment type="similarity">
    <text evidence="9">Belongs to the NnrD/CARKD family.</text>
</comment>
<dbReference type="GO" id="GO:0110051">
    <property type="term" value="P:metabolite repair"/>
    <property type="evidence" value="ECO:0007669"/>
    <property type="project" value="TreeGrafter"/>
</dbReference>
<keyword evidence="2" id="KW-0479">Metal-binding</keyword>
<dbReference type="NCBIfam" id="TIGR00556">
    <property type="entry name" value="pantethn_trn"/>
    <property type="match status" value="1"/>
</dbReference>
<dbReference type="SUPFAM" id="SSF53613">
    <property type="entry name" value="Ribokinase-like"/>
    <property type="match status" value="1"/>
</dbReference>
<keyword evidence="4 9" id="KW-0067">ATP-binding</keyword>
<evidence type="ECO:0000259" key="10">
    <source>
        <dbReference type="PROSITE" id="PS51383"/>
    </source>
</evidence>
<dbReference type="Proteomes" id="UP000377798">
    <property type="component" value="Unassembled WGS sequence"/>
</dbReference>
<name>A0A8H2M4F1_9FIRM</name>
<feature type="binding site" evidence="9">
    <location>
        <position position="150"/>
    </location>
    <ligand>
        <name>(6S)-NADPHX</name>
        <dbReference type="ChEBI" id="CHEBI:64076"/>
    </ligand>
</feature>
<keyword evidence="12" id="KW-1185">Reference proteome</keyword>
<evidence type="ECO:0000256" key="8">
    <source>
        <dbReference type="ARBA" id="ARBA00023239"/>
    </source>
</evidence>
<comment type="subunit">
    <text evidence="9">Homotetramer.</text>
</comment>
<dbReference type="GO" id="GO:0000287">
    <property type="term" value="F:magnesium ion binding"/>
    <property type="evidence" value="ECO:0007669"/>
    <property type="project" value="InterPro"/>
</dbReference>
<evidence type="ECO:0000256" key="5">
    <source>
        <dbReference type="ARBA" id="ARBA00022842"/>
    </source>
</evidence>
<evidence type="ECO:0000256" key="7">
    <source>
        <dbReference type="ARBA" id="ARBA00023027"/>
    </source>
</evidence>